<evidence type="ECO:0000256" key="4">
    <source>
        <dbReference type="ARBA" id="ARBA00023277"/>
    </source>
</evidence>
<keyword evidence="4 5" id="KW-0119">Carbohydrate metabolism</keyword>
<dbReference type="AlphaFoldDB" id="A0A975TVH6"/>
<evidence type="ECO:0000256" key="3">
    <source>
        <dbReference type="ARBA" id="ARBA00022801"/>
    </source>
</evidence>
<evidence type="ECO:0000313" key="12">
    <source>
        <dbReference type="Proteomes" id="UP000693972"/>
    </source>
</evidence>
<dbReference type="InterPro" id="IPR003764">
    <property type="entry name" value="GlcNAc_6-P_deAcase"/>
</dbReference>
<evidence type="ECO:0000256" key="7">
    <source>
        <dbReference type="PIRSR" id="PIRSR038994-2"/>
    </source>
</evidence>
<dbReference type="InterPro" id="IPR006680">
    <property type="entry name" value="Amidohydro-rel"/>
</dbReference>
<comment type="cofactor">
    <cofactor evidence="8">
        <name>a divalent metal cation</name>
        <dbReference type="ChEBI" id="CHEBI:60240"/>
    </cofactor>
    <text evidence="8">Binds 1 divalent metal cation per subunit.</text>
</comment>
<dbReference type="GO" id="GO:0008448">
    <property type="term" value="F:N-acetylglucosamine-6-phosphate deacetylase activity"/>
    <property type="evidence" value="ECO:0007669"/>
    <property type="project" value="UniProtKB-EC"/>
</dbReference>
<evidence type="ECO:0000256" key="5">
    <source>
        <dbReference type="PIRNR" id="PIRNR038994"/>
    </source>
</evidence>
<organism evidence="11">
    <name type="scientific">Gymnodinialimonas phycosphaerae</name>
    <dbReference type="NCBI Taxonomy" id="2841589"/>
    <lineage>
        <taxon>Bacteria</taxon>
        <taxon>Pseudomonadati</taxon>
        <taxon>Pseudomonadota</taxon>
        <taxon>Alphaproteobacteria</taxon>
        <taxon>Rhodobacterales</taxon>
        <taxon>Paracoccaceae</taxon>
        <taxon>Gymnodinialimonas</taxon>
    </lineage>
</organism>
<feature type="binding site" evidence="7">
    <location>
        <position position="143"/>
    </location>
    <ligand>
        <name>substrate</name>
    </ligand>
</feature>
<dbReference type="PANTHER" id="PTHR11113:SF14">
    <property type="entry name" value="N-ACETYLGLUCOSAMINE-6-PHOSPHATE DEACETYLASE"/>
    <property type="match status" value="1"/>
</dbReference>
<dbReference type="PANTHER" id="PTHR11113">
    <property type="entry name" value="N-ACETYLGLUCOSAMINE-6-PHOSPHATE DEACETYLASE"/>
    <property type="match status" value="1"/>
</dbReference>
<dbReference type="Gene3D" id="3.20.20.140">
    <property type="entry name" value="Metal-dependent hydrolases"/>
    <property type="match status" value="1"/>
</dbReference>
<sequence>MTDSLQAFIGADIFDGEVRWTDHALIVDGAFIRGIVPEGDVPAGAEVLRLQGGVLCPGFVDLQVNGGGGIMLNDDQSVDTLRVMAAAHARLGATSILPTLITDTPAHTERAIDAVDAAIKQGVAGIIGLHLEGPHLSIARKGAHDPELIRPMDAADLDVLLNAAERLPMLKITVAPETVTPAQIDRLSQAGVLVSLGHSDASFAMCAAAAGAGARCVTHLFNAMSQLTNREPGLVGAALTNGALHAGLIADGVHVHPETLRAAMAAKAGPGRIFLVSDAMAVAGSDRTEFLLNGRKIIRHDGRLTLDNGTLAGADLDLATAVRNLQAWGVADEDEALAMATSIPGSLCPGRPPLLGHLTRGGRADFLHLSDRALAVWQAGRAVT</sequence>
<dbReference type="Gene3D" id="2.30.40.10">
    <property type="entry name" value="Urease, subunit C, domain 1"/>
    <property type="match status" value="1"/>
</dbReference>
<dbReference type="GO" id="GO:0046872">
    <property type="term" value="F:metal ion binding"/>
    <property type="evidence" value="ECO:0007669"/>
    <property type="project" value="UniProtKB-KW"/>
</dbReference>
<dbReference type="SUPFAM" id="SSF51556">
    <property type="entry name" value="Metallo-dependent hydrolases"/>
    <property type="match status" value="1"/>
</dbReference>
<feature type="binding site" evidence="7">
    <location>
        <position position="230"/>
    </location>
    <ligand>
        <name>substrate</name>
    </ligand>
</feature>
<dbReference type="SUPFAM" id="SSF51338">
    <property type="entry name" value="Composite domain of metallo-dependent hydrolases"/>
    <property type="match status" value="1"/>
</dbReference>
<dbReference type="RefSeq" id="WP_257891130.1">
    <property type="nucleotide sequence ID" value="NZ_JAIMBW010000001.1"/>
</dbReference>
<keyword evidence="12" id="KW-1185">Reference proteome</keyword>
<evidence type="ECO:0000256" key="1">
    <source>
        <dbReference type="ARBA" id="ARBA00010716"/>
    </source>
</evidence>
<accession>A0A975TVH6</accession>
<dbReference type="EMBL" id="JAIMBW010000001">
    <property type="protein sequence ID" value="MBY4891245.1"/>
    <property type="molecule type" value="Genomic_DNA"/>
</dbReference>
<dbReference type="PIRSF" id="PIRSF038994">
    <property type="entry name" value="NagA"/>
    <property type="match status" value="1"/>
</dbReference>
<name>A0A975TVH6_9RHOB</name>
<dbReference type="InterPro" id="IPR032466">
    <property type="entry name" value="Metal_Hydrolase"/>
</dbReference>
<dbReference type="Proteomes" id="UP000693972">
    <property type="component" value="Unassembled WGS sequence"/>
</dbReference>
<dbReference type="EC" id="3.5.1.25" evidence="11"/>
<feature type="active site" description="Proton donor/acceptor" evidence="6">
    <location>
        <position position="278"/>
    </location>
</feature>
<evidence type="ECO:0000259" key="9">
    <source>
        <dbReference type="Pfam" id="PF01979"/>
    </source>
</evidence>
<dbReference type="InterPro" id="IPR011059">
    <property type="entry name" value="Metal-dep_hydrolase_composite"/>
</dbReference>
<proteinExistence type="inferred from homology"/>
<evidence type="ECO:0000313" key="11">
    <source>
        <dbReference type="EMBL" id="QXL88045.1"/>
    </source>
</evidence>
<dbReference type="GO" id="GO:0006046">
    <property type="term" value="P:N-acetylglucosamine catabolic process"/>
    <property type="evidence" value="ECO:0007669"/>
    <property type="project" value="TreeGrafter"/>
</dbReference>
<reference evidence="11 12" key="1">
    <citation type="submission" date="2021-07" db="EMBL/GenBank/DDBJ databases">
        <title>Karlodiniumbacter phycospheric gen. nov., sp. nov., a phycosphere bacterium isolated from karlodinium veneficum.</title>
        <authorList>
            <person name="Peng Y."/>
            <person name="Jiang L."/>
            <person name="Lee J."/>
        </authorList>
    </citation>
    <scope>NUCLEOTIDE SEQUENCE</scope>
    <source>
        <strain evidence="11 12">N5</strain>
    </source>
</reference>
<feature type="binding site" evidence="8">
    <location>
        <position position="219"/>
    </location>
    <ligand>
        <name>Zn(2+)</name>
        <dbReference type="ChEBI" id="CHEBI:29105"/>
    </ligand>
</feature>
<keyword evidence="2 8" id="KW-0479">Metal-binding</keyword>
<dbReference type="NCBIfam" id="TIGR00221">
    <property type="entry name" value="nagA"/>
    <property type="match status" value="1"/>
</dbReference>
<feature type="binding site" evidence="7">
    <location>
        <begin position="311"/>
        <end position="313"/>
    </location>
    <ligand>
        <name>substrate</name>
    </ligand>
</feature>
<evidence type="ECO:0000256" key="2">
    <source>
        <dbReference type="ARBA" id="ARBA00022723"/>
    </source>
</evidence>
<gene>
    <name evidence="11" type="primary">nagA</name>
    <name evidence="10" type="ORF">KUL25_00530</name>
    <name evidence="11" type="ORF">KUL25_00535</name>
</gene>
<feature type="binding site" evidence="8">
    <location>
        <position position="132"/>
    </location>
    <ligand>
        <name>Zn(2+)</name>
        <dbReference type="ChEBI" id="CHEBI:29105"/>
    </ligand>
</feature>
<feature type="domain" description="Amidohydrolase-related" evidence="9">
    <location>
        <begin position="54"/>
        <end position="369"/>
    </location>
</feature>
<protein>
    <submittedName>
        <fullName evidence="11">N-acetylglucosamine-6-phosphate deacetylase</fullName>
        <ecNumber evidence="11">3.5.1.25</ecNumber>
    </submittedName>
</protein>
<keyword evidence="3 5" id="KW-0378">Hydrolase</keyword>
<feature type="binding site" evidence="7">
    <location>
        <begin position="222"/>
        <end position="223"/>
    </location>
    <ligand>
        <name>substrate</name>
    </ligand>
</feature>
<dbReference type="EMBL" id="CP078073">
    <property type="protein sequence ID" value="QXL88045.1"/>
    <property type="molecule type" value="Genomic_DNA"/>
</dbReference>
<comment type="similarity">
    <text evidence="1 5">Belongs to the metallo-dependent hydrolases superfamily. NagA family.</text>
</comment>
<feature type="binding site" evidence="8">
    <location>
        <position position="198"/>
    </location>
    <ligand>
        <name>Zn(2+)</name>
        <dbReference type="ChEBI" id="CHEBI:29105"/>
    </ligand>
</feature>
<feature type="binding site" evidence="7">
    <location>
        <position position="254"/>
    </location>
    <ligand>
        <name>substrate</name>
    </ligand>
</feature>
<evidence type="ECO:0000256" key="8">
    <source>
        <dbReference type="PIRSR" id="PIRSR038994-3"/>
    </source>
</evidence>
<dbReference type="Pfam" id="PF01979">
    <property type="entry name" value="Amidohydro_1"/>
    <property type="match status" value="1"/>
</dbReference>
<evidence type="ECO:0000256" key="6">
    <source>
        <dbReference type="PIRSR" id="PIRSR038994-1"/>
    </source>
</evidence>
<evidence type="ECO:0000313" key="10">
    <source>
        <dbReference type="EMBL" id="MBY4891245.1"/>
    </source>
</evidence>